<comment type="caution">
    <text evidence="3">The sequence shown here is derived from an EMBL/GenBank/DDBJ whole genome shotgun (WGS) entry which is preliminary data.</text>
</comment>
<protein>
    <recommendedName>
        <fullName evidence="5">DoxX family membrane protein</fullName>
    </recommendedName>
</protein>
<organism evidence="3 4">
    <name type="scientific">Lichenicoccus roseus</name>
    <dbReference type="NCBI Taxonomy" id="2683649"/>
    <lineage>
        <taxon>Bacteria</taxon>
        <taxon>Pseudomonadati</taxon>
        <taxon>Pseudomonadota</taxon>
        <taxon>Alphaproteobacteria</taxon>
        <taxon>Acetobacterales</taxon>
        <taxon>Acetobacteraceae</taxon>
        <taxon>Lichenicoccus</taxon>
    </lineage>
</organism>
<name>A0A5R9JFX2_9PROT</name>
<evidence type="ECO:0000256" key="2">
    <source>
        <dbReference type="SAM" id="SignalP"/>
    </source>
</evidence>
<proteinExistence type="predicted"/>
<evidence type="ECO:0000256" key="1">
    <source>
        <dbReference type="SAM" id="Phobius"/>
    </source>
</evidence>
<sequence>MPITSRRTCALALLAGAVLAIASQPEPALAHVKWFCTIVDVSSPPLGLHHVVSVFFVQIGSGFLLLVAAGVYADGWIARVWPRSLSSGAGLRKVEDLLVRGGVGLYCLSLWNRAAVVPWGHAGAILTPELLDRDHLVGTMQIAIAILVLWRRTCPIAALLLALLFGLGIVRYGLFHMTDYVYFLGFVFYLGLSDTTGRWRAARLPVLTGALGFSLMWTAIEKFLYPQWTAQILLLHPDITAGLPVASVIVVAGFVEFSLAFYLVIGRGLLRVAALAFMMVFVSAIPEFGRLDSVGHVPIIATLLAICLRGASPMQNAMWLRGSGPAVNMVAASMLYLVAFSMMTALYYTLQLSGARG</sequence>
<feature type="transmembrane region" description="Helical" evidence="1">
    <location>
        <begin position="54"/>
        <end position="77"/>
    </location>
</feature>
<feature type="signal peptide" evidence="2">
    <location>
        <begin position="1"/>
        <end position="30"/>
    </location>
</feature>
<feature type="transmembrane region" description="Helical" evidence="1">
    <location>
        <begin position="204"/>
        <end position="225"/>
    </location>
</feature>
<reference evidence="3 4" key="1">
    <citation type="submission" date="2019-05" db="EMBL/GenBank/DDBJ databases">
        <authorList>
            <person name="Pankratov T."/>
            <person name="Grouzdev D."/>
        </authorList>
    </citation>
    <scope>NUCLEOTIDE SEQUENCE [LARGE SCALE GENOMIC DNA]</scope>
    <source>
        <strain evidence="3 4">KEBCLARHB70R</strain>
    </source>
</reference>
<feature type="transmembrane region" description="Helical" evidence="1">
    <location>
        <begin position="157"/>
        <end position="174"/>
    </location>
</feature>
<dbReference type="EMBL" id="VCDI01000001">
    <property type="protein sequence ID" value="TLU74316.1"/>
    <property type="molecule type" value="Genomic_DNA"/>
</dbReference>
<accession>A0A5R9JFX2</accession>
<feature type="transmembrane region" description="Helical" evidence="1">
    <location>
        <begin position="326"/>
        <end position="350"/>
    </location>
</feature>
<evidence type="ECO:0000313" key="4">
    <source>
        <dbReference type="Proteomes" id="UP000305654"/>
    </source>
</evidence>
<feature type="transmembrane region" description="Helical" evidence="1">
    <location>
        <begin position="245"/>
        <end position="265"/>
    </location>
</feature>
<feature type="transmembrane region" description="Helical" evidence="1">
    <location>
        <begin position="295"/>
        <end position="314"/>
    </location>
</feature>
<gene>
    <name evidence="3" type="ORF">FE263_03755</name>
</gene>
<feature type="transmembrane region" description="Helical" evidence="1">
    <location>
        <begin position="272"/>
        <end position="289"/>
    </location>
</feature>
<keyword evidence="1" id="KW-0812">Transmembrane</keyword>
<dbReference type="Proteomes" id="UP000305654">
    <property type="component" value="Unassembled WGS sequence"/>
</dbReference>
<keyword evidence="1" id="KW-0472">Membrane</keyword>
<evidence type="ECO:0008006" key="5">
    <source>
        <dbReference type="Google" id="ProtNLM"/>
    </source>
</evidence>
<dbReference type="OrthoDB" id="517560at2"/>
<dbReference type="AlphaFoldDB" id="A0A5R9JFX2"/>
<evidence type="ECO:0000313" key="3">
    <source>
        <dbReference type="EMBL" id="TLU74316.1"/>
    </source>
</evidence>
<feature type="chain" id="PRO_5024310404" description="DoxX family membrane protein" evidence="2">
    <location>
        <begin position="31"/>
        <end position="357"/>
    </location>
</feature>
<dbReference type="RefSeq" id="WP_138324567.1">
    <property type="nucleotide sequence ID" value="NZ_VCDI01000001.1"/>
</dbReference>
<keyword evidence="1" id="KW-1133">Transmembrane helix</keyword>
<keyword evidence="2" id="KW-0732">Signal</keyword>
<feature type="transmembrane region" description="Helical" evidence="1">
    <location>
        <begin position="180"/>
        <end position="197"/>
    </location>
</feature>
<keyword evidence="4" id="KW-1185">Reference proteome</keyword>